<accession>A0A9P4X0C0</accession>
<evidence type="ECO:0000313" key="2">
    <source>
        <dbReference type="Proteomes" id="UP000758155"/>
    </source>
</evidence>
<name>A0A9P4X0C0_9PLEO</name>
<dbReference type="OrthoDB" id="10506571at2759"/>
<dbReference type="EMBL" id="SWKV01000003">
    <property type="protein sequence ID" value="KAF3047075.1"/>
    <property type="molecule type" value="Genomic_DNA"/>
</dbReference>
<gene>
    <name evidence="1" type="ORF">E8E12_011037</name>
</gene>
<keyword evidence="2" id="KW-1185">Reference proteome</keyword>
<proteinExistence type="predicted"/>
<organism evidence="1 2">
    <name type="scientific">Didymella heteroderae</name>
    <dbReference type="NCBI Taxonomy" id="1769908"/>
    <lineage>
        <taxon>Eukaryota</taxon>
        <taxon>Fungi</taxon>
        <taxon>Dikarya</taxon>
        <taxon>Ascomycota</taxon>
        <taxon>Pezizomycotina</taxon>
        <taxon>Dothideomycetes</taxon>
        <taxon>Pleosporomycetidae</taxon>
        <taxon>Pleosporales</taxon>
        <taxon>Pleosporineae</taxon>
        <taxon>Didymellaceae</taxon>
        <taxon>Didymella</taxon>
    </lineage>
</organism>
<reference evidence="1" key="1">
    <citation type="submission" date="2019-04" db="EMBL/GenBank/DDBJ databases">
        <title>Sequencing of skin fungus with MAO and IRED activity.</title>
        <authorList>
            <person name="Marsaioli A.J."/>
            <person name="Bonatto J.M.C."/>
            <person name="Reis Junior O."/>
        </authorList>
    </citation>
    <scope>NUCLEOTIDE SEQUENCE</scope>
    <source>
        <strain evidence="1">28M1</strain>
    </source>
</reference>
<evidence type="ECO:0000313" key="1">
    <source>
        <dbReference type="EMBL" id="KAF3047075.1"/>
    </source>
</evidence>
<dbReference type="AlphaFoldDB" id="A0A9P4X0C0"/>
<sequence length="148" mass="16712">MDVAKLFKSLSGMTLAQKYQAQDNHMNNFLMRIVEDQTEMQTKGTGCAQMSQAKKSLSAAIDEKADRLAELAKLYIILETLLDDLKVTVEKHWSQVSKRSFNERMTAIENLQADYEEILEAKRKGIQAVARKAKFQVQRSAGRNSKGA</sequence>
<comment type="caution">
    <text evidence="1">The sequence shown here is derived from an EMBL/GenBank/DDBJ whole genome shotgun (WGS) entry which is preliminary data.</text>
</comment>
<dbReference type="Proteomes" id="UP000758155">
    <property type="component" value="Unassembled WGS sequence"/>
</dbReference>
<protein>
    <submittedName>
        <fullName evidence="1">Uncharacterized protein</fullName>
    </submittedName>
</protein>